<dbReference type="Proteomes" id="UP000281975">
    <property type="component" value="Unassembled WGS sequence"/>
</dbReference>
<comment type="caution">
    <text evidence="2">The sequence shown here is derived from an EMBL/GenBank/DDBJ whole genome shotgun (WGS) entry which is preliminary data.</text>
</comment>
<reference evidence="2 3" key="1">
    <citation type="submission" date="2018-10" db="EMBL/GenBank/DDBJ databases">
        <title>Genomic Encyclopedia of Type Strains, Phase IV (KMG-IV): sequencing the most valuable type-strain genomes for metagenomic binning, comparative biology and taxonomic classification.</title>
        <authorList>
            <person name="Goeker M."/>
        </authorList>
    </citation>
    <scope>NUCLEOTIDE SEQUENCE [LARGE SCALE GENOMIC DNA]</scope>
    <source>
        <strain evidence="2 3">DSM 23229</strain>
    </source>
</reference>
<accession>A0A420WUJ4</accession>
<feature type="transmembrane region" description="Helical" evidence="1">
    <location>
        <begin position="7"/>
        <end position="28"/>
    </location>
</feature>
<protein>
    <submittedName>
        <fullName evidence="2">Uncharacterized protein</fullName>
    </submittedName>
</protein>
<keyword evidence="1" id="KW-0472">Membrane</keyword>
<keyword evidence="1" id="KW-0812">Transmembrane</keyword>
<name>A0A420WUJ4_9GAMM</name>
<keyword evidence="3" id="KW-1185">Reference proteome</keyword>
<gene>
    <name evidence="2" type="ORF">C7446_2535</name>
</gene>
<sequence length="32" mass="3343">MGKLTGITLALTSIATIALCGYGVWFALVMNL</sequence>
<evidence type="ECO:0000256" key="1">
    <source>
        <dbReference type="SAM" id="Phobius"/>
    </source>
</evidence>
<dbReference type="EMBL" id="RBIN01000007">
    <property type="protein sequence ID" value="RKQ97116.1"/>
    <property type="molecule type" value="Genomic_DNA"/>
</dbReference>
<evidence type="ECO:0000313" key="3">
    <source>
        <dbReference type="Proteomes" id="UP000281975"/>
    </source>
</evidence>
<proteinExistence type="predicted"/>
<keyword evidence="1" id="KW-1133">Transmembrane helix</keyword>
<dbReference type="AlphaFoldDB" id="A0A420WUJ4"/>
<evidence type="ECO:0000313" key="2">
    <source>
        <dbReference type="EMBL" id="RKQ97116.1"/>
    </source>
</evidence>
<organism evidence="2 3">
    <name type="scientific">Kushneria sinocarnis</name>
    <dbReference type="NCBI Taxonomy" id="595502"/>
    <lineage>
        <taxon>Bacteria</taxon>
        <taxon>Pseudomonadati</taxon>
        <taxon>Pseudomonadota</taxon>
        <taxon>Gammaproteobacteria</taxon>
        <taxon>Oceanospirillales</taxon>
        <taxon>Halomonadaceae</taxon>
        <taxon>Kushneria</taxon>
    </lineage>
</organism>